<reference evidence="2" key="2">
    <citation type="submission" date="2020-09" db="EMBL/GenBank/DDBJ databases">
        <authorList>
            <person name="Sun Q."/>
            <person name="Zhou Y."/>
        </authorList>
    </citation>
    <scope>NUCLEOTIDE SEQUENCE</scope>
    <source>
        <strain evidence="2">CGMCC 1.15360</strain>
    </source>
</reference>
<evidence type="ECO:0000313" key="2">
    <source>
        <dbReference type="EMBL" id="GGD69696.1"/>
    </source>
</evidence>
<protein>
    <submittedName>
        <fullName evidence="2">Alanine acetyltransferase</fullName>
    </submittedName>
</protein>
<dbReference type="AlphaFoldDB" id="A0A916Z0Q4"/>
<dbReference type="PANTHER" id="PTHR43610:SF1">
    <property type="entry name" value="N-ACETYLTRANSFERASE DOMAIN-CONTAINING PROTEIN"/>
    <property type="match status" value="1"/>
</dbReference>
<dbReference type="Gene3D" id="3.40.630.30">
    <property type="match status" value="1"/>
</dbReference>
<sequence>MADLHPRIAALAHVPEAHPVRWVPLAEEHLPALRAICEEDTETWAIYPVNMAGEGFDEEMGNFHENTAWVNLVAIDMRTGEIAAFSNYINPNVDFPETAEYPGGMGTVEIGGTVLSCKLRGSGFNRAMKHAMISHAFACGFHRVVLNVDERNERSKAAVRKLGAVYEGTRRKDKVTWTGHVRDTAVFSILRDEWQG</sequence>
<gene>
    <name evidence="2" type="ORF">GCM10010990_19040</name>
</gene>
<feature type="domain" description="N-acetyltransferase" evidence="1">
    <location>
        <begin position="20"/>
        <end position="193"/>
    </location>
</feature>
<accession>A0A916Z0Q4</accession>
<dbReference type="PROSITE" id="PS51186">
    <property type="entry name" value="GNAT"/>
    <property type="match status" value="1"/>
</dbReference>
<keyword evidence="3" id="KW-1185">Reference proteome</keyword>
<dbReference type="OrthoDB" id="5295305at2"/>
<dbReference type="Pfam" id="PF13302">
    <property type="entry name" value="Acetyltransf_3"/>
    <property type="match status" value="1"/>
</dbReference>
<dbReference type="InterPro" id="IPR016181">
    <property type="entry name" value="Acyl_CoA_acyltransferase"/>
</dbReference>
<proteinExistence type="predicted"/>
<evidence type="ECO:0000259" key="1">
    <source>
        <dbReference type="PROSITE" id="PS51186"/>
    </source>
</evidence>
<dbReference type="Proteomes" id="UP000612349">
    <property type="component" value="Unassembled WGS sequence"/>
</dbReference>
<name>A0A916Z0Q4_9SPHN</name>
<organism evidence="2 3">
    <name type="scientific">Croceicoccus mobilis</name>
    <dbReference type="NCBI Taxonomy" id="1703339"/>
    <lineage>
        <taxon>Bacteria</taxon>
        <taxon>Pseudomonadati</taxon>
        <taxon>Pseudomonadota</taxon>
        <taxon>Alphaproteobacteria</taxon>
        <taxon>Sphingomonadales</taxon>
        <taxon>Erythrobacteraceae</taxon>
        <taxon>Croceicoccus</taxon>
    </lineage>
</organism>
<dbReference type="PANTHER" id="PTHR43610">
    <property type="entry name" value="BLL6696 PROTEIN"/>
    <property type="match status" value="1"/>
</dbReference>
<reference evidence="2" key="1">
    <citation type="journal article" date="2014" name="Int. J. Syst. Evol. Microbiol.">
        <title>Complete genome sequence of Corynebacterium casei LMG S-19264T (=DSM 44701T), isolated from a smear-ripened cheese.</title>
        <authorList>
            <consortium name="US DOE Joint Genome Institute (JGI-PGF)"/>
            <person name="Walter F."/>
            <person name="Albersmeier A."/>
            <person name="Kalinowski J."/>
            <person name="Ruckert C."/>
        </authorList>
    </citation>
    <scope>NUCLEOTIDE SEQUENCE</scope>
    <source>
        <strain evidence="2">CGMCC 1.15360</strain>
    </source>
</reference>
<dbReference type="GO" id="GO:0016747">
    <property type="term" value="F:acyltransferase activity, transferring groups other than amino-acyl groups"/>
    <property type="evidence" value="ECO:0007669"/>
    <property type="project" value="InterPro"/>
</dbReference>
<dbReference type="EMBL" id="BMIP01000003">
    <property type="protein sequence ID" value="GGD69696.1"/>
    <property type="molecule type" value="Genomic_DNA"/>
</dbReference>
<dbReference type="InterPro" id="IPR000182">
    <property type="entry name" value="GNAT_dom"/>
</dbReference>
<dbReference type="SUPFAM" id="SSF55729">
    <property type="entry name" value="Acyl-CoA N-acyltransferases (Nat)"/>
    <property type="match status" value="1"/>
</dbReference>
<comment type="caution">
    <text evidence="2">The sequence shown here is derived from an EMBL/GenBank/DDBJ whole genome shotgun (WGS) entry which is preliminary data.</text>
</comment>
<dbReference type="RefSeq" id="WP_066771771.1">
    <property type="nucleotide sequence ID" value="NZ_BMIP01000003.1"/>
</dbReference>
<evidence type="ECO:0000313" key="3">
    <source>
        <dbReference type="Proteomes" id="UP000612349"/>
    </source>
</evidence>